<evidence type="ECO:0000256" key="6">
    <source>
        <dbReference type="ARBA" id="ARBA00022576"/>
    </source>
</evidence>
<organism evidence="11 12">
    <name type="scientific">Galdieria partita</name>
    <dbReference type="NCBI Taxonomy" id="83374"/>
    <lineage>
        <taxon>Eukaryota</taxon>
        <taxon>Rhodophyta</taxon>
        <taxon>Bangiophyceae</taxon>
        <taxon>Galdieriales</taxon>
        <taxon>Galdieriaceae</taxon>
        <taxon>Galdieria</taxon>
    </lineage>
</organism>
<evidence type="ECO:0000256" key="5">
    <source>
        <dbReference type="ARBA" id="ARBA00012919"/>
    </source>
</evidence>
<dbReference type="InterPro" id="IPR015421">
    <property type="entry name" value="PyrdxlP-dep_Trfase_major"/>
</dbReference>
<sequence length="470" mass="52404">MAFSSSPQVFYGKAKLKKGLKERKEILFRNRLFICRQRGKISMCRKDMVTFSGDATSKENTDLEKVSCDFDKYVMKTYNRQPLCFSHGDGAWLWEQDGRKLLDFVGGIATCSVGHCHPKLIDAVHQQMNRFHHLSNLYYIPQQVQLAKWLVEHSCADKAFFCNSGTEANEAAIKLARKYGKVRWNCKKPIIISANKSFHGRTCGSLSATAQPKYQSSFLPLLPGFLYIDYNDTPSFLKMVDNIIQSSDDSRIVGVMLEAAQGEGGVMPGDEKFFQTVRQVCNQIGALMILDEVQVGMGRTGKLWGYEHLGIEPDIFTTAKGLAGGIPIGAMMCKSHCDLFELGDHAATFGGNPLSCAAALAVCHIIEEEYLIENAKLRGMELQKGLEKLKQSFPQIISQVRGWGLLIGLQLEKEYTASQVIDVALEENLLVLSAGPNVVRLAPPLIVTQEQVQLALHLLNNVFKRLTWSN</sequence>
<dbReference type="GO" id="GO:0030170">
    <property type="term" value="F:pyridoxal phosphate binding"/>
    <property type="evidence" value="ECO:0007669"/>
    <property type="project" value="InterPro"/>
</dbReference>
<proteinExistence type="inferred from homology"/>
<dbReference type="PIRSF" id="PIRSF000521">
    <property type="entry name" value="Transaminase_4ab_Lys_Orn"/>
    <property type="match status" value="1"/>
</dbReference>
<evidence type="ECO:0000256" key="8">
    <source>
        <dbReference type="ARBA" id="ARBA00022679"/>
    </source>
</evidence>
<dbReference type="OrthoDB" id="425114at2759"/>
<dbReference type="NCBIfam" id="NF002325">
    <property type="entry name" value="PRK01278.1"/>
    <property type="match status" value="1"/>
</dbReference>
<comment type="similarity">
    <text evidence="4 10">Belongs to the class-III pyridoxal-phosphate-dependent aminotransferase family.</text>
</comment>
<reference evidence="11" key="2">
    <citation type="submission" date="2022-01" db="EMBL/GenBank/DDBJ databases">
        <authorList>
            <person name="Hirooka S."/>
            <person name="Miyagishima S.Y."/>
        </authorList>
    </citation>
    <scope>NUCLEOTIDE SEQUENCE</scope>
    <source>
        <strain evidence="11">NBRC 102759</strain>
    </source>
</reference>
<evidence type="ECO:0000256" key="7">
    <source>
        <dbReference type="ARBA" id="ARBA00022605"/>
    </source>
</evidence>
<dbReference type="Proteomes" id="UP001061958">
    <property type="component" value="Unassembled WGS sequence"/>
</dbReference>
<protein>
    <recommendedName>
        <fullName evidence="5">acetylornithine transaminase</fullName>
        <ecNumber evidence="5">2.6.1.11</ecNumber>
    </recommendedName>
</protein>
<evidence type="ECO:0000256" key="1">
    <source>
        <dbReference type="ARBA" id="ARBA00001933"/>
    </source>
</evidence>
<dbReference type="GO" id="GO:0006526">
    <property type="term" value="P:L-arginine biosynthetic process"/>
    <property type="evidence" value="ECO:0007669"/>
    <property type="project" value="UniProtKB-ARBA"/>
</dbReference>
<keyword evidence="8" id="KW-0808">Transferase</keyword>
<evidence type="ECO:0000313" key="11">
    <source>
        <dbReference type="EMBL" id="GJQ08721.1"/>
    </source>
</evidence>
<keyword evidence="7" id="KW-0028">Amino-acid biosynthesis</keyword>
<dbReference type="Pfam" id="PF00202">
    <property type="entry name" value="Aminotran_3"/>
    <property type="match status" value="1"/>
</dbReference>
<comment type="cofactor">
    <cofactor evidence="1">
        <name>pyridoxal 5'-phosphate</name>
        <dbReference type="ChEBI" id="CHEBI:597326"/>
    </cofactor>
</comment>
<dbReference type="NCBIfam" id="TIGR00707">
    <property type="entry name" value="argD"/>
    <property type="match status" value="1"/>
</dbReference>
<dbReference type="PANTHER" id="PTHR11986">
    <property type="entry name" value="AMINOTRANSFERASE CLASS III"/>
    <property type="match status" value="1"/>
</dbReference>
<evidence type="ECO:0000313" key="12">
    <source>
        <dbReference type="Proteomes" id="UP001061958"/>
    </source>
</evidence>
<dbReference type="Gene3D" id="3.40.640.10">
    <property type="entry name" value="Type I PLP-dependent aspartate aminotransferase-like (Major domain)"/>
    <property type="match status" value="1"/>
</dbReference>
<dbReference type="Gene3D" id="3.90.1150.10">
    <property type="entry name" value="Aspartate Aminotransferase, domain 1"/>
    <property type="match status" value="1"/>
</dbReference>
<dbReference type="EC" id="2.6.1.11" evidence="5"/>
<comment type="pathway">
    <text evidence="3">Amino-acid biosynthesis; L-arginine biosynthesis; N(2)-acetyl-L-ornithine from L-glutamate: step 4/4.</text>
</comment>
<dbReference type="GO" id="GO:0005739">
    <property type="term" value="C:mitochondrion"/>
    <property type="evidence" value="ECO:0007669"/>
    <property type="project" value="UniProtKB-SubCell"/>
</dbReference>
<dbReference type="InterPro" id="IPR004636">
    <property type="entry name" value="AcOrn/SuccOrn_fam"/>
</dbReference>
<dbReference type="InterPro" id="IPR015424">
    <property type="entry name" value="PyrdxlP-dep_Trfase"/>
</dbReference>
<dbReference type="FunFam" id="3.40.640.10:FF:000004">
    <property type="entry name" value="Acetylornithine aminotransferase"/>
    <property type="match status" value="1"/>
</dbReference>
<dbReference type="PROSITE" id="PS00600">
    <property type="entry name" value="AA_TRANSFER_CLASS_3"/>
    <property type="match status" value="1"/>
</dbReference>
<reference evidence="11" key="1">
    <citation type="journal article" date="2022" name="Proc. Natl. Acad. Sci. U.S.A.">
        <title>Life cycle and functional genomics of the unicellular red alga Galdieria for elucidating algal and plant evolution and industrial use.</title>
        <authorList>
            <person name="Hirooka S."/>
            <person name="Itabashi T."/>
            <person name="Ichinose T.M."/>
            <person name="Onuma R."/>
            <person name="Fujiwara T."/>
            <person name="Yamashita S."/>
            <person name="Jong L.W."/>
            <person name="Tomita R."/>
            <person name="Iwane A.H."/>
            <person name="Miyagishima S.Y."/>
        </authorList>
    </citation>
    <scope>NUCLEOTIDE SEQUENCE</scope>
    <source>
        <strain evidence="11">NBRC 102759</strain>
    </source>
</reference>
<dbReference type="InterPro" id="IPR015422">
    <property type="entry name" value="PyrdxlP-dep_Trfase_small"/>
</dbReference>
<dbReference type="InterPro" id="IPR049704">
    <property type="entry name" value="Aminotrans_3_PPA_site"/>
</dbReference>
<dbReference type="EMBL" id="BQMJ01000003">
    <property type="protein sequence ID" value="GJQ08721.1"/>
    <property type="molecule type" value="Genomic_DNA"/>
</dbReference>
<dbReference type="InterPro" id="IPR005814">
    <property type="entry name" value="Aminotrans_3"/>
</dbReference>
<evidence type="ECO:0000256" key="10">
    <source>
        <dbReference type="RuleBase" id="RU003560"/>
    </source>
</evidence>
<dbReference type="PANTHER" id="PTHR11986:SF79">
    <property type="entry name" value="ACETYLORNITHINE AMINOTRANSFERASE, MITOCHONDRIAL"/>
    <property type="match status" value="1"/>
</dbReference>
<dbReference type="CDD" id="cd00610">
    <property type="entry name" value="OAT_like"/>
    <property type="match status" value="1"/>
</dbReference>
<evidence type="ECO:0000256" key="4">
    <source>
        <dbReference type="ARBA" id="ARBA00008954"/>
    </source>
</evidence>
<keyword evidence="9 10" id="KW-0663">Pyridoxal phosphate</keyword>
<gene>
    <name evidence="11" type="ORF">GpartN1_g512.t1</name>
</gene>
<keyword evidence="6" id="KW-0032">Aminotransferase</keyword>
<evidence type="ECO:0000256" key="3">
    <source>
        <dbReference type="ARBA" id="ARBA00005024"/>
    </source>
</evidence>
<dbReference type="InterPro" id="IPR050103">
    <property type="entry name" value="Class-III_PLP-dep_AT"/>
</dbReference>
<keyword evidence="12" id="KW-1185">Reference proteome</keyword>
<evidence type="ECO:0000256" key="9">
    <source>
        <dbReference type="ARBA" id="ARBA00022898"/>
    </source>
</evidence>
<dbReference type="GO" id="GO:0042802">
    <property type="term" value="F:identical protein binding"/>
    <property type="evidence" value="ECO:0007669"/>
    <property type="project" value="TreeGrafter"/>
</dbReference>
<dbReference type="AlphaFoldDB" id="A0A9C7PQU8"/>
<comment type="subcellular location">
    <subcellularLocation>
        <location evidence="2">Mitochondrion</location>
    </subcellularLocation>
</comment>
<evidence type="ECO:0000256" key="2">
    <source>
        <dbReference type="ARBA" id="ARBA00004173"/>
    </source>
</evidence>
<name>A0A9C7PQU8_9RHOD</name>
<comment type="caution">
    <text evidence="11">The sequence shown here is derived from an EMBL/GenBank/DDBJ whole genome shotgun (WGS) entry which is preliminary data.</text>
</comment>
<dbReference type="HAMAP" id="MF_01107">
    <property type="entry name" value="ArgD_aminotrans_3"/>
    <property type="match status" value="1"/>
</dbReference>
<dbReference type="GO" id="GO:0003992">
    <property type="term" value="F:N2-acetyl-L-ornithine:2-oxoglutarate 5-aminotransferase activity"/>
    <property type="evidence" value="ECO:0007669"/>
    <property type="project" value="UniProtKB-EC"/>
</dbReference>
<dbReference type="SUPFAM" id="SSF53383">
    <property type="entry name" value="PLP-dependent transferases"/>
    <property type="match status" value="1"/>
</dbReference>
<accession>A0A9C7PQU8</accession>